<dbReference type="EMBL" id="CP022535">
    <property type="protein sequence ID" value="ASP27944.1"/>
    <property type="molecule type" value="Genomic_DNA"/>
</dbReference>
<sequence>MKTKKDQVGLPSLIWIGVSFIAGITFTASFSTVVASNEADGVGIHILWIFILEGAVAFMCAWAFAKLVKYHPQANGGGSQYVRTAFGKFWGLLMGIMNYSVVPLIGMGLIVSMVRQNFDGGDNNLVGYNKDGSWGSWGPWGSLYLDLIAFGLYMFAGTIIFFGIKKYKYVSVVIAYLTWGITISIMIFGLAAGFTSESSGLDYYISNSKLSFGSFSKTFTTVFFAFAGIETFISTGKNIKKRSRNMPIAIIVIMIVTTIFYILFSLIIMFAVNDRFIGNPNLQVFKKFDSRFLQNFGPWLIIICTVLMRFNSSLQVTLFGGAVLEPLSSQRFISKKFKKENKENVPVAGVITTILIISITGFFFLFIPDIVQGTIKQPSPFNYGTIANVASILLLSIYYLVIPTAIVQGIRKKIKVRIWEYVGWCITMLLLTFFFVMYFTDLLKGFMKSNDIQSILSSSFQLIYIFSLIVITLLLYFVYNKKVLEKIKDNEIEMKELEEYEKLFTIVLQKDN</sequence>
<dbReference type="Pfam" id="PF13520">
    <property type="entry name" value="AA_permease_2"/>
    <property type="match status" value="1"/>
</dbReference>
<evidence type="ECO:0000256" key="1">
    <source>
        <dbReference type="ARBA" id="ARBA00004651"/>
    </source>
</evidence>
<feature type="transmembrane region" description="Helical" evidence="6">
    <location>
        <begin position="459"/>
        <end position="479"/>
    </location>
</feature>
<evidence type="ECO:0000256" key="2">
    <source>
        <dbReference type="ARBA" id="ARBA00022475"/>
    </source>
</evidence>
<keyword evidence="5 6" id="KW-0472">Membrane</keyword>
<evidence type="ECO:0000313" key="7">
    <source>
        <dbReference type="EMBL" id="ASP27944.1"/>
    </source>
</evidence>
<feature type="transmembrane region" description="Helical" evidence="6">
    <location>
        <begin position="12"/>
        <end position="34"/>
    </location>
</feature>
<evidence type="ECO:0000256" key="5">
    <source>
        <dbReference type="ARBA" id="ARBA00023136"/>
    </source>
</evidence>
<feature type="transmembrane region" description="Helical" evidence="6">
    <location>
        <begin position="299"/>
        <end position="324"/>
    </location>
</feature>
<reference evidence="7 8" key="1">
    <citation type="submission" date="2017-07" db="EMBL/GenBank/DDBJ databases">
        <title>Complete genome sequence of Spiroplasma corruscae EC-1 (DSM 19793).</title>
        <authorList>
            <person name="Tsai Y.-M."/>
            <person name="Lo W.-S."/>
            <person name="Kuo C.-H."/>
        </authorList>
    </citation>
    <scope>NUCLEOTIDE SEQUENCE [LARGE SCALE GENOMIC DNA]</scope>
    <source>
        <strain evidence="7 8">EC-1</strain>
    </source>
</reference>
<feature type="transmembrane region" description="Helical" evidence="6">
    <location>
        <begin position="418"/>
        <end position="439"/>
    </location>
</feature>
<dbReference type="AlphaFoldDB" id="A0A222ENT2"/>
<feature type="transmembrane region" description="Helical" evidence="6">
    <location>
        <begin position="214"/>
        <end position="236"/>
    </location>
</feature>
<dbReference type="InterPro" id="IPR002293">
    <property type="entry name" value="AA/rel_permease1"/>
</dbReference>
<dbReference type="PANTHER" id="PTHR42770">
    <property type="entry name" value="AMINO ACID TRANSPORTER-RELATED"/>
    <property type="match status" value="1"/>
</dbReference>
<feature type="transmembrane region" description="Helical" evidence="6">
    <location>
        <begin position="46"/>
        <end position="68"/>
    </location>
</feature>
<dbReference type="RefSeq" id="WP_094048236.1">
    <property type="nucleotide sequence ID" value="NZ_CP022535.1"/>
</dbReference>
<feature type="transmembrane region" description="Helical" evidence="6">
    <location>
        <begin position="386"/>
        <end position="406"/>
    </location>
</feature>
<evidence type="ECO:0000256" key="3">
    <source>
        <dbReference type="ARBA" id="ARBA00022692"/>
    </source>
</evidence>
<dbReference type="KEGG" id="scou:SCORR_v1c01690"/>
<dbReference type="PIRSF" id="PIRSF006060">
    <property type="entry name" value="AA_transporter"/>
    <property type="match status" value="1"/>
</dbReference>
<dbReference type="OrthoDB" id="401072at2"/>
<feature type="transmembrane region" description="Helical" evidence="6">
    <location>
        <begin position="169"/>
        <end position="194"/>
    </location>
</feature>
<organism evidence="7 8">
    <name type="scientific">Spiroplasma corruscae</name>
    <dbReference type="NCBI Taxonomy" id="216934"/>
    <lineage>
        <taxon>Bacteria</taxon>
        <taxon>Bacillati</taxon>
        <taxon>Mycoplasmatota</taxon>
        <taxon>Mollicutes</taxon>
        <taxon>Entomoplasmatales</taxon>
        <taxon>Spiroplasmataceae</taxon>
        <taxon>Spiroplasma</taxon>
    </lineage>
</organism>
<keyword evidence="8" id="KW-1185">Reference proteome</keyword>
<keyword evidence="4 6" id="KW-1133">Transmembrane helix</keyword>
<protein>
    <submittedName>
        <fullName evidence="7">Putative permease</fullName>
    </submittedName>
</protein>
<feature type="transmembrane region" description="Helical" evidence="6">
    <location>
        <begin position="345"/>
        <end position="366"/>
    </location>
</feature>
<evidence type="ECO:0000256" key="6">
    <source>
        <dbReference type="SAM" id="Phobius"/>
    </source>
</evidence>
<dbReference type="Gene3D" id="1.20.1740.10">
    <property type="entry name" value="Amino acid/polyamine transporter I"/>
    <property type="match status" value="1"/>
</dbReference>
<dbReference type="PANTHER" id="PTHR42770:SF7">
    <property type="entry name" value="MEMBRANE PROTEIN"/>
    <property type="match status" value="1"/>
</dbReference>
<keyword evidence="2" id="KW-1003">Cell membrane</keyword>
<feature type="transmembrane region" description="Helical" evidence="6">
    <location>
        <begin position="89"/>
        <end position="114"/>
    </location>
</feature>
<gene>
    <name evidence="7" type="ORF">SCORR_v1c01690</name>
</gene>
<dbReference type="GO" id="GO:0022857">
    <property type="term" value="F:transmembrane transporter activity"/>
    <property type="evidence" value="ECO:0007669"/>
    <property type="project" value="InterPro"/>
</dbReference>
<dbReference type="GO" id="GO:0005886">
    <property type="term" value="C:plasma membrane"/>
    <property type="evidence" value="ECO:0007669"/>
    <property type="project" value="UniProtKB-SubCell"/>
</dbReference>
<accession>A0A222ENT2</accession>
<proteinExistence type="predicted"/>
<evidence type="ECO:0000256" key="4">
    <source>
        <dbReference type="ARBA" id="ARBA00022989"/>
    </source>
</evidence>
<dbReference type="InterPro" id="IPR050367">
    <property type="entry name" value="APC_superfamily"/>
</dbReference>
<evidence type="ECO:0000313" key="8">
    <source>
        <dbReference type="Proteomes" id="UP000203229"/>
    </source>
</evidence>
<dbReference type="Proteomes" id="UP000203229">
    <property type="component" value="Chromosome"/>
</dbReference>
<feature type="transmembrane region" description="Helical" evidence="6">
    <location>
        <begin position="143"/>
        <end position="162"/>
    </location>
</feature>
<name>A0A222ENT2_9MOLU</name>
<keyword evidence="3 6" id="KW-0812">Transmembrane</keyword>
<comment type="subcellular location">
    <subcellularLocation>
        <location evidence="1">Cell membrane</location>
        <topology evidence="1">Multi-pass membrane protein</topology>
    </subcellularLocation>
</comment>
<feature type="transmembrane region" description="Helical" evidence="6">
    <location>
        <begin position="248"/>
        <end position="272"/>
    </location>
</feature>